<comment type="caution">
    <text evidence="2">The sequence shown here is derived from an EMBL/GenBank/DDBJ whole genome shotgun (WGS) entry which is preliminary data.</text>
</comment>
<gene>
    <name evidence="2" type="ORF">B0H16DRAFT_1604769</name>
</gene>
<proteinExistence type="predicted"/>
<accession>A0AAD7HGL2</accession>
<keyword evidence="3" id="KW-1185">Reference proteome</keyword>
<dbReference type="AlphaFoldDB" id="A0AAD7HGL2"/>
<evidence type="ECO:0000313" key="2">
    <source>
        <dbReference type="EMBL" id="KAJ7720342.1"/>
    </source>
</evidence>
<feature type="region of interest" description="Disordered" evidence="1">
    <location>
        <begin position="25"/>
        <end position="46"/>
    </location>
</feature>
<feature type="compositionally biased region" description="Basic residues" evidence="1">
    <location>
        <begin position="113"/>
        <end position="123"/>
    </location>
</feature>
<reference evidence="2" key="1">
    <citation type="submission" date="2023-03" db="EMBL/GenBank/DDBJ databases">
        <title>Massive genome expansion in bonnet fungi (Mycena s.s.) driven by repeated elements and novel gene families across ecological guilds.</title>
        <authorList>
            <consortium name="Lawrence Berkeley National Laboratory"/>
            <person name="Harder C.B."/>
            <person name="Miyauchi S."/>
            <person name="Viragh M."/>
            <person name="Kuo A."/>
            <person name="Thoen E."/>
            <person name="Andreopoulos B."/>
            <person name="Lu D."/>
            <person name="Skrede I."/>
            <person name="Drula E."/>
            <person name="Henrissat B."/>
            <person name="Morin E."/>
            <person name="Kohler A."/>
            <person name="Barry K."/>
            <person name="LaButti K."/>
            <person name="Morin E."/>
            <person name="Salamov A."/>
            <person name="Lipzen A."/>
            <person name="Mereny Z."/>
            <person name="Hegedus B."/>
            <person name="Baldrian P."/>
            <person name="Stursova M."/>
            <person name="Weitz H."/>
            <person name="Taylor A."/>
            <person name="Grigoriev I.V."/>
            <person name="Nagy L.G."/>
            <person name="Martin F."/>
            <person name="Kauserud H."/>
        </authorList>
    </citation>
    <scope>NUCLEOTIDE SEQUENCE</scope>
    <source>
        <strain evidence="2">CBHHK182m</strain>
    </source>
</reference>
<dbReference type="Proteomes" id="UP001215598">
    <property type="component" value="Unassembled WGS sequence"/>
</dbReference>
<dbReference type="EMBL" id="JARKIB010000241">
    <property type="protein sequence ID" value="KAJ7720342.1"/>
    <property type="molecule type" value="Genomic_DNA"/>
</dbReference>
<organism evidence="2 3">
    <name type="scientific">Mycena metata</name>
    <dbReference type="NCBI Taxonomy" id="1033252"/>
    <lineage>
        <taxon>Eukaryota</taxon>
        <taxon>Fungi</taxon>
        <taxon>Dikarya</taxon>
        <taxon>Basidiomycota</taxon>
        <taxon>Agaricomycotina</taxon>
        <taxon>Agaricomycetes</taxon>
        <taxon>Agaricomycetidae</taxon>
        <taxon>Agaricales</taxon>
        <taxon>Marasmiineae</taxon>
        <taxon>Mycenaceae</taxon>
        <taxon>Mycena</taxon>
    </lineage>
</organism>
<evidence type="ECO:0000256" key="1">
    <source>
        <dbReference type="SAM" id="MobiDB-lite"/>
    </source>
</evidence>
<protein>
    <submittedName>
        <fullName evidence="2">Uncharacterized protein</fullName>
    </submittedName>
</protein>
<name>A0AAD7HGL2_9AGAR</name>
<sequence length="123" mass="13148">MSLLLPFASTPCIAAGLIPPSAARVRTASAPHQRSPRCSRAAQAQHTPSRLGLLVLDVEVSGPISRAHHSARGRPNTRTAQGCPLPTCVDSASRCAGTRTLPADPEDDELSPRLRRWGWKPAR</sequence>
<feature type="region of interest" description="Disordered" evidence="1">
    <location>
        <begin position="96"/>
        <end position="123"/>
    </location>
</feature>
<evidence type="ECO:0000313" key="3">
    <source>
        <dbReference type="Proteomes" id="UP001215598"/>
    </source>
</evidence>